<dbReference type="Gene3D" id="3.40.50.720">
    <property type="entry name" value="NAD(P)-binding Rossmann-like Domain"/>
    <property type="match status" value="1"/>
</dbReference>
<evidence type="ECO:0000259" key="3">
    <source>
        <dbReference type="Pfam" id="PF05368"/>
    </source>
</evidence>
<dbReference type="InterPro" id="IPR045312">
    <property type="entry name" value="PCBER-like"/>
</dbReference>
<name>A0A2H3HJL0_FUSOX</name>
<dbReference type="PANTHER" id="PTHR47706">
    <property type="entry name" value="NMRA-LIKE FAMILY PROTEIN"/>
    <property type="match status" value="1"/>
</dbReference>
<dbReference type="GO" id="GO:0016491">
    <property type="term" value="F:oxidoreductase activity"/>
    <property type="evidence" value="ECO:0007669"/>
    <property type="project" value="UniProtKB-KW"/>
</dbReference>
<dbReference type="STRING" id="327505.A0A2H3HJL0"/>
<dbReference type="EMBL" id="MABQ02000003">
    <property type="protein sequence ID" value="PCD42945.1"/>
    <property type="molecule type" value="Genomic_DNA"/>
</dbReference>
<evidence type="ECO:0000313" key="4">
    <source>
        <dbReference type="EMBL" id="PCD42945.1"/>
    </source>
</evidence>
<evidence type="ECO:0000256" key="2">
    <source>
        <dbReference type="ARBA" id="ARBA00023002"/>
    </source>
</evidence>
<feature type="domain" description="NmrA-like" evidence="3">
    <location>
        <begin position="6"/>
        <end position="136"/>
    </location>
</feature>
<comment type="caution">
    <text evidence="4">The sequence shown here is derived from an EMBL/GenBank/DDBJ whole genome shotgun (WGS) entry which is preliminary data.</text>
</comment>
<dbReference type="InterPro" id="IPR051609">
    <property type="entry name" value="NmrA/Isoflavone_reductase-like"/>
</dbReference>
<evidence type="ECO:0000313" key="5">
    <source>
        <dbReference type="Proteomes" id="UP000219602"/>
    </source>
</evidence>
<organism evidence="4 5">
    <name type="scientific">Fusarium oxysporum f. sp. radicis-cucumerinum</name>
    <dbReference type="NCBI Taxonomy" id="327505"/>
    <lineage>
        <taxon>Eukaryota</taxon>
        <taxon>Fungi</taxon>
        <taxon>Dikarya</taxon>
        <taxon>Ascomycota</taxon>
        <taxon>Pezizomycotina</taxon>
        <taxon>Sordariomycetes</taxon>
        <taxon>Hypocreomycetidae</taxon>
        <taxon>Hypocreales</taxon>
        <taxon>Nectriaceae</taxon>
        <taxon>Fusarium</taxon>
        <taxon>Fusarium oxysporum species complex</taxon>
    </lineage>
</organism>
<reference evidence="4 5" key="1">
    <citation type="journal article" date="2016" name="Environ. Microbiol.">
        <title>Effector profiles distinguish formae speciales of Fusarium oxysporum.</title>
        <authorList>
            <person name="van Dam P."/>
            <person name="Fokkens L."/>
            <person name="Schmidt S.M."/>
            <person name="Linmans J.H."/>
            <person name="Kistler H.C."/>
            <person name="Ma L.J."/>
            <person name="Rep M."/>
        </authorList>
    </citation>
    <scope>NUCLEOTIDE SEQUENCE [LARGE SCALE GENOMIC DNA]</scope>
    <source>
        <strain evidence="4 5">Forc016</strain>
    </source>
</reference>
<reference evidence="4 5" key="2">
    <citation type="journal article" date="2017" name="Sci. Rep.">
        <title>A mobile pathogenicity chromosome in Fusarium oxysporum for infection of multiple cucurbit species.</title>
        <authorList>
            <person name="van Dam P."/>
            <person name="Fokkens L."/>
            <person name="Ayukawa Y."/>
            <person name="van der Gragt M."/>
            <person name="Ter Horst A."/>
            <person name="Brankovics B."/>
            <person name="Houterman P.M."/>
            <person name="Arie T."/>
            <person name="Rep M."/>
        </authorList>
    </citation>
    <scope>NUCLEOTIDE SEQUENCE [LARGE SCALE GENOMIC DNA]</scope>
    <source>
        <strain evidence="4 5">Forc016</strain>
    </source>
</reference>
<proteinExistence type="predicted"/>
<gene>
    <name evidence="4" type="ORF">AU210_005469</name>
</gene>
<dbReference type="Proteomes" id="UP000219602">
    <property type="component" value="Chromosome 4"/>
</dbReference>
<accession>A0A2H3HJL0</accession>
<dbReference type="SUPFAM" id="SSF51735">
    <property type="entry name" value="NAD(P)-binding Rossmann-fold domains"/>
    <property type="match status" value="1"/>
</dbReference>
<dbReference type="InterPro" id="IPR036291">
    <property type="entry name" value="NAD(P)-bd_dom_sf"/>
</dbReference>
<sequence length="281" mass="30351">MRSSFKNVLLIGASGNLGAHVLKLFLDSTYNVTILTRKESKSIFPEGVPIIRADYSDVNELKSAMEGQDVVISMVAVFATGGQQNLVDAAIAAGVKRFLPSEFGPPSRDEKFTTLHPALPPKVATVDYLRSKESQISCIGLFGFDIKSKSVTLIDGGTAVFTATILPTIAKATLAMLEHADATKNQYVYISSFHISQRDILDVVEKVDGQKWTVKHITSEDLIAQGNQRIAEGDLMGATDLVGGAALGKQALGDSRPWGLWDEKLGLEKDDLEQAVEEVLS</sequence>
<dbReference type="InterPro" id="IPR008030">
    <property type="entry name" value="NmrA-like"/>
</dbReference>
<keyword evidence="1" id="KW-0521">NADP</keyword>
<dbReference type="Pfam" id="PF05368">
    <property type="entry name" value="NmrA"/>
    <property type="match status" value="1"/>
</dbReference>
<protein>
    <recommendedName>
        <fullName evidence="3">NmrA-like domain-containing protein</fullName>
    </recommendedName>
</protein>
<evidence type="ECO:0000256" key="1">
    <source>
        <dbReference type="ARBA" id="ARBA00022857"/>
    </source>
</evidence>
<keyword evidence="2" id="KW-0560">Oxidoreductase</keyword>
<dbReference type="AlphaFoldDB" id="A0A2H3HJL0"/>
<dbReference type="CDD" id="cd05259">
    <property type="entry name" value="PCBER_SDR_a"/>
    <property type="match status" value="1"/>
</dbReference>
<dbReference type="PANTHER" id="PTHR47706:SF10">
    <property type="entry name" value="NMRA-LIKE DOMAIN-CONTAINING PROTEIN"/>
    <property type="match status" value="1"/>
</dbReference>